<dbReference type="InterPro" id="IPR036127">
    <property type="entry name" value="CcmE-like_sf"/>
</dbReference>
<dbReference type="STRING" id="439292.Bsel_1308"/>
<keyword evidence="4" id="KW-0472">Membrane</keyword>
<evidence type="ECO:0008006" key="8">
    <source>
        <dbReference type="Google" id="ProtNLM"/>
    </source>
</evidence>
<dbReference type="Gene3D" id="2.40.50.140">
    <property type="entry name" value="Nucleic acid-binding proteins"/>
    <property type="match status" value="1"/>
</dbReference>
<keyword evidence="2" id="KW-0349">Heme</keyword>
<evidence type="ECO:0000256" key="4">
    <source>
        <dbReference type="ARBA" id="ARBA00023136"/>
    </source>
</evidence>
<dbReference type="SUPFAM" id="SSF82093">
    <property type="entry name" value="Heme chaperone CcmE"/>
    <property type="match status" value="1"/>
</dbReference>
<evidence type="ECO:0000256" key="2">
    <source>
        <dbReference type="ARBA" id="ARBA00022617"/>
    </source>
</evidence>
<dbReference type="eggNOG" id="COG2332">
    <property type="taxonomic scope" value="Bacteria"/>
</dbReference>
<keyword evidence="2" id="KW-0479">Metal-binding</keyword>
<dbReference type="Pfam" id="PF03100">
    <property type="entry name" value="CcmE"/>
    <property type="match status" value="1"/>
</dbReference>
<dbReference type="EMBL" id="CP001791">
    <property type="protein sequence ID" value="ADH98820.1"/>
    <property type="molecule type" value="Genomic_DNA"/>
</dbReference>
<dbReference type="InterPro" id="IPR012340">
    <property type="entry name" value="NA-bd_OB-fold"/>
</dbReference>
<proteinExistence type="predicted"/>
<dbReference type="GO" id="GO:0005886">
    <property type="term" value="C:plasma membrane"/>
    <property type="evidence" value="ECO:0007669"/>
    <property type="project" value="InterPro"/>
</dbReference>
<name>D6XSN4_BACIE</name>
<protein>
    <recommendedName>
        <fullName evidence="8">Cytochrome c maturation protein CcmE</fullName>
    </recommendedName>
</protein>
<evidence type="ECO:0000256" key="1">
    <source>
        <dbReference type="ARBA" id="ARBA00004370"/>
    </source>
</evidence>
<dbReference type="GO" id="GO:0020037">
    <property type="term" value="F:heme binding"/>
    <property type="evidence" value="ECO:0007669"/>
    <property type="project" value="InterPro"/>
</dbReference>
<keyword evidence="3" id="KW-0201">Cytochrome c-type biogenesis</keyword>
<dbReference type="RefSeq" id="WP_013172244.1">
    <property type="nucleotide sequence ID" value="NC_014219.1"/>
</dbReference>
<evidence type="ECO:0000256" key="3">
    <source>
        <dbReference type="ARBA" id="ARBA00022748"/>
    </source>
</evidence>
<evidence type="ECO:0000313" key="7">
    <source>
        <dbReference type="Proteomes" id="UP000000271"/>
    </source>
</evidence>
<reference evidence="6" key="1">
    <citation type="submission" date="2009-10" db="EMBL/GenBank/DDBJ databases">
        <title>Complete sequence of Bacillus selenitireducens MLS10.</title>
        <authorList>
            <consortium name="US DOE Joint Genome Institute"/>
            <person name="Lucas S."/>
            <person name="Copeland A."/>
            <person name="Lapidus A."/>
            <person name="Glavina del Rio T."/>
            <person name="Dalin E."/>
            <person name="Tice H."/>
            <person name="Bruce D."/>
            <person name="Goodwin L."/>
            <person name="Pitluck S."/>
            <person name="Sims D."/>
            <person name="Brettin T."/>
            <person name="Detter J.C."/>
            <person name="Han C."/>
            <person name="Larimer F."/>
            <person name="Land M."/>
            <person name="Hauser L."/>
            <person name="Kyrpides N."/>
            <person name="Ovchinnikova G."/>
            <person name="Stolz J."/>
        </authorList>
    </citation>
    <scope>NUCLEOTIDE SEQUENCE [LARGE SCALE GENOMIC DNA]</scope>
    <source>
        <strain evidence="6">MLS10</strain>
    </source>
</reference>
<keyword evidence="2" id="KW-0408">Iron</keyword>
<dbReference type="GO" id="GO:0017004">
    <property type="term" value="P:cytochrome complex assembly"/>
    <property type="evidence" value="ECO:0007669"/>
    <property type="project" value="UniProtKB-KW"/>
</dbReference>
<organism evidence="6 7">
    <name type="scientific">Bacillus selenitireducens (strain ATCC 700615 / DSM 15326 / MLS10)</name>
    <dbReference type="NCBI Taxonomy" id="439292"/>
    <lineage>
        <taxon>Bacteria</taxon>
        <taxon>Bacillati</taxon>
        <taxon>Bacillota</taxon>
        <taxon>Bacilli</taxon>
        <taxon>Bacillales</taxon>
        <taxon>Bacillaceae</taxon>
        <taxon>Salisediminibacterium</taxon>
    </lineage>
</organism>
<keyword evidence="7" id="KW-1185">Reference proteome</keyword>
<sequence>MSKNTKIILSASSIIIAVLAMLLIATPASSGSEMKIADINANMDTLEGRHLTTEGMLVHDSVGWDADAIELTFDIEYEGHVLSVFFNGVRPDNFTDDVYIIVRGYLNEEGTLEAEAVQTRCPSTYEGEDPDDHDPDAEYDLDDTDE</sequence>
<dbReference type="HOGENOM" id="CLU_079503_3_2_9"/>
<gene>
    <name evidence="6" type="ordered locus">Bsel_1308</name>
</gene>
<dbReference type="KEGG" id="bse:Bsel_1308"/>
<feature type="region of interest" description="Disordered" evidence="5">
    <location>
        <begin position="120"/>
        <end position="146"/>
    </location>
</feature>
<accession>D6XSN4</accession>
<dbReference type="InterPro" id="IPR004329">
    <property type="entry name" value="CcmE"/>
</dbReference>
<evidence type="ECO:0000313" key="6">
    <source>
        <dbReference type="EMBL" id="ADH98820.1"/>
    </source>
</evidence>
<feature type="compositionally biased region" description="Acidic residues" evidence="5">
    <location>
        <begin position="126"/>
        <end position="146"/>
    </location>
</feature>
<dbReference type="AlphaFoldDB" id="D6XSN4"/>
<dbReference type="GO" id="GO:0017003">
    <property type="term" value="P:protein-heme linkage"/>
    <property type="evidence" value="ECO:0007669"/>
    <property type="project" value="InterPro"/>
</dbReference>
<evidence type="ECO:0000256" key="5">
    <source>
        <dbReference type="SAM" id="MobiDB-lite"/>
    </source>
</evidence>
<dbReference type="Proteomes" id="UP000000271">
    <property type="component" value="Chromosome"/>
</dbReference>
<comment type="subcellular location">
    <subcellularLocation>
        <location evidence="1">Membrane</location>
    </subcellularLocation>
</comment>